<sequence length="324" mass="34923">MSGTWDWERCTSNCLSYTVANPGFYDELSCIASDFYCMCREVAWVERLVNGDVTPLACISENCAEPAKIAFAASVSLECSNHGLDIDTLIATDNILLTYFDAQPASTSVSPLSTSPTEASTSAFVPTTSSMLTITRPSTGQPVSTQLAAEGANTKSEGLGAAATGGLAAGITVAGLAVIALIAWFVIRKRRKAAQNRETPVVSSMQPDSSNEKTDYDPHQNHEPTHELQGDDPPTMYSHTSNRMSELDSIRPPSELDLTSPISELSSNQTDHDRWSANTPMPTSPSSLPDVQEDEETISISQPGRFSHIRTARASKSHRRFSSV</sequence>
<dbReference type="GO" id="GO:0071944">
    <property type="term" value="C:cell periphery"/>
    <property type="evidence" value="ECO:0007669"/>
    <property type="project" value="UniProtKB-ARBA"/>
</dbReference>
<feature type="transmembrane region" description="Helical" evidence="6">
    <location>
        <begin position="165"/>
        <end position="187"/>
    </location>
</feature>
<organism evidence="7 8">
    <name type="scientific">Alternaria alternata</name>
    <name type="common">Alternaria rot fungus</name>
    <name type="synonym">Torula alternata</name>
    <dbReference type="NCBI Taxonomy" id="5599"/>
    <lineage>
        <taxon>Eukaryota</taxon>
        <taxon>Fungi</taxon>
        <taxon>Dikarya</taxon>
        <taxon>Ascomycota</taxon>
        <taxon>Pezizomycotina</taxon>
        <taxon>Dothideomycetes</taxon>
        <taxon>Pleosporomycetidae</taxon>
        <taxon>Pleosporales</taxon>
        <taxon>Pleosporineae</taxon>
        <taxon>Pleosporaceae</taxon>
        <taxon>Alternaria</taxon>
        <taxon>Alternaria sect. Alternaria</taxon>
        <taxon>Alternaria alternata complex</taxon>
    </lineage>
</organism>
<keyword evidence="3 6" id="KW-1133">Transmembrane helix</keyword>
<evidence type="ECO:0000256" key="3">
    <source>
        <dbReference type="ARBA" id="ARBA00022989"/>
    </source>
</evidence>
<evidence type="ECO:0000256" key="1">
    <source>
        <dbReference type="ARBA" id="ARBA00004167"/>
    </source>
</evidence>
<evidence type="ECO:0000256" key="2">
    <source>
        <dbReference type="ARBA" id="ARBA00022692"/>
    </source>
</evidence>
<feature type="compositionally biased region" description="Polar residues" evidence="5">
    <location>
        <begin position="196"/>
        <end position="209"/>
    </location>
</feature>
<protein>
    <recommendedName>
        <fullName evidence="9">Extracellular membrane protein CFEM domain-containing protein</fullName>
    </recommendedName>
</protein>
<dbReference type="GeneID" id="29109060"/>
<feature type="compositionally biased region" description="Basic and acidic residues" evidence="5">
    <location>
        <begin position="210"/>
        <end position="229"/>
    </location>
</feature>
<feature type="region of interest" description="Disordered" evidence="5">
    <location>
        <begin position="195"/>
        <end position="299"/>
    </location>
</feature>
<evidence type="ECO:0008006" key="9">
    <source>
        <dbReference type="Google" id="ProtNLM"/>
    </source>
</evidence>
<keyword evidence="4 6" id="KW-0472">Membrane</keyword>
<reference evidence="7 8" key="1">
    <citation type="submission" date="2016-05" db="EMBL/GenBank/DDBJ databases">
        <title>Comparative analysis of secretome profiles of manganese(II)-oxidizing ascomycete fungi.</title>
        <authorList>
            <consortium name="DOE Joint Genome Institute"/>
            <person name="Zeiner C.A."/>
            <person name="Purvine S.O."/>
            <person name="Zink E.M."/>
            <person name="Wu S."/>
            <person name="Pasa-Tolic L."/>
            <person name="Chaput D.L."/>
            <person name="Haridas S."/>
            <person name="Grigoriev I.V."/>
            <person name="Santelli C.M."/>
            <person name="Hansel C.M."/>
        </authorList>
    </citation>
    <scope>NUCLEOTIDE SEQUENCE [LARGE SCALE GENOMIC DNA]</scope>
    <source>
        <strain evidence="7 8">SRC1lrK2f</strain>
    </source>
</reference>
<evidence type="ECO:0000256" key="4">
    <source>
        <dbReference type="ARBA" id="ARBA00023136"/>
    </source>
</evidence>
<feature type="compositionally biased region" description="Polar residues" evidence="5">
    <location>
        <begin position="276"/>
        <end position="289"/>
    </location>
</feature>
<evidence type="ECO:0000313" key="8">
    <source>
        <dbReference type="Proteomes" id="UP000077248"/>
    </source>
</evidence>
<evidence type="ECO:0000256" key="5">
    <source>
        <dbReference type="SAM" id="MobiDB-lite"/>
    </source>
</evidence>
<dbReference type="KEGG" id="aalt:CC77DRAFT_1007204"/>
<proteinExistence type="predicted"/>
<dbReference type="Proteomes" id="UP000077248">
    <property type="component" value="Unassembled WGS sequence"/>
</dbReference>
<dbReference type="InterPro" id="IPR051694">
    <property type="entry name" value="Immunoregulatory_rcpt-like"/>
</dbReference>
<gene>
    <name evidence="7" type="ORF">CC77DRAFT_1007204</name>
</gene>
<keyword evidence="8" id="KW-1185">Reference proteome</keyword>
<evidence type="ECO:0000256" key="6">
    <source>
        <dbReference type="SAM" id="Phobius"/>
    </source>
</evidence>
<dbReference type="RefSeq" id="XP_018388133.1">
    <property type="nucleotide sequence ID" value="XM_018523466.1"/>
</dbReference>
<keyword evidence="2 6" id="KW-0812">Transmembrane</keyword>
<comment type="subcellular location">
    <subcellularLocation>
        <location evidence="1">Membrane</location>
        <topology evidence="1">Single-pass membrane protein</topology>
    </subcellularLocation>
</comment>
<accession>A0A177DUP8</accession>
<dbReference type="VEuPathDB" id="FungiDB:CC77DRAFT_1007204"/>
<dbReference type="EMBL" id="KV441474">
    <property type="protein sequence ID" value="OAG22712.1"/>
    <property type="molecule type" value="Genomic_DNA"/>
</dbReference>
<dbReference type="PANTHER" id="PTHR15549">
    <property type="entry name" value="PAIRED IMMUNOGLOBULIN-LIKE TYPE 2 RECEPTOR"/>
    <property type="match status" value="1"/>
</dbReference>
<dbReference type="OMA" id="DRWSANT"/>
<name>A0A177DUP8_ALTAL</name>
<dbReference type="AlphaFoldDB" id="A0A177DUP8"/>
<feature type="compositionally biased region" description="Polar residues" evidence="5">
    <location>
        <begin position="260"/>
        <end position="269"/>
    </location>
</feature>
<evidence type="ECO:0000313" key="7">
    <source>
        <dbReference type="EMBL" id="OAG22712.1"/>
    </source>
</evidence>
<dbReference type="GO" id="GO:0016020">
    <property type="term" value="C:membrane"/>
    <property type="evidence" value="ECO:0007669"/>
    <property type="project" value="UniProtKB-SubCell"/>
</dbReference>